<feature type="signal peptide" evidence="1">
    <location>
        <begin position="1"/>
        <end position="27"/>
    </location>
</feature>
<dbReference type="Pfam" id="PF13668">
    <property type="entry name" value="Ferritin_2"/>
    <property type="match status" value="1"/>
</dbReference>
<proteinExistence type="predicted"/>
<dbReference type="AlphaFoldDB" id="A0ABD1XMB2"/>
<evidence type="ECO:0000313" key="3">
    <source>
        <dbReference type="Proteomes" id="UP001605036"/>
    </source>
</evidence>
<organism evidence="2 3">
    <name type="scientific">Riccia fluitans</name>
    <dbReference type="NCBI Taxonomy" id="41844"/>
    <lineage>
        <taxon>Eukaryota</taxon>
        <taxon>Viridiplantae</taxon>
        <taxon>Streptophyta</taxon>
        <taxon>Embryophyta</taxon>
        <taxon>Marchantiophyta</taxon>
        <taxon>Marchantiopsida</taxon>
        <taxon>Marchantiidae</taxon>
        <taxon>Marchantiales</taxon>
        <taxon>Ricciaceae</taxon>
        <taxon>Riccia</taxon>
    </lineage>
</organism>
<feature type="chain" id="PRO_5044895892" description="Desiccation-related protein PCC13-62" evidence="1">
    <location>
        <begin position="28"/>
        <end position="328"/>
    </location>
</feature>
<name>A0ABD1XMB2_9MARC</name>
<accession>A0ABD1XMB2</accession>
<evidence type="ECO:0000313" key="2">
    <source>
        <dbReference type="EMBL" id="KAL2610087.1"/>
    </source>
</evidence>
<dbReference type="PANTHER" id="PTHR31694">
    <property type="entry name" value="DESICCATION-LIKE PROTEIN"/>
    <property type="match status" value="1"/>
</dbReference>
<evidence type="ECO:0000256" key="1">
    <source>
        <dbReference type="SAM" id="SignalP"/>
    </source>
</evidence>
<dbReference type="EMBL" id="JBHFFA010000008">
    <property type="protein sequence ID" value="KAL2610087.1"/>
    <property type="molecule type" value="Genomic_DNA"/>
</dbReference>
<keyword evidence="3" id="KW-1185">Reference proteome</keyword>
<gene>
    <name evidence="2" type="ORF">R1flu_028660</name>
</gene>
<dbReference type="Proteomes" id="UP001605036">
    <property type="component" value="Unassembled WGS sequence"/>
</dbReference>
<reference evidence="2 3" key="1">
    <citation type="submission" date="2024-09" db="EMBL/GenBank/DDBJ databases">
        <title>Chromosome-scale assembly of Riccia fluitans.</title>
        <authorList>
            <person name="Paukszto L."/>
            <person name="Sawicki J."/>
            <person name="Karawczyk K."/>
            <person name="Piernik-Szablinska J."/>
            <person name="Szczecinska M."/>
            <person name="Mazdziarz M."/>
        </authorList>
    </citation>
    <scope>NUCLEOTIDE SEQUENCE [LARGE SCALE GENOMIC DNA]</scope>
    <source>
        <strain evidence="2">Rf_01</strain>
        <tissue evidence="2">Aerial parts of the thallus</tissue>
    </source>
</reference>
<dbReference type="PANTHER" id="PTHR31694:SF26">
    <property type="entry name" value="OS05G0151100 PROTEIN"/>
    <property type="match status" value="1"/>
</dbReference>
<sequence length="328" mass="35119">MAKAEGATTLSIALILLLALCTSTALAAEDDPCNITGFTEMDRDLVAFALNLEYLEADFFLFGAYGYGLDVQAPYLTGGGPSPIGGRKALLDPLTNDLVAQMGLQEVGHIRVIRENLGLDAFPRPLLNIDKTTWARIMDSAFQMPLNPPFDPYANSINYMLASYAIPYVGLTGYVGANPLLMGSGAKRLVAGLLGVESGQDALIRTWLYERRDQMVEPYAFTVAAATVAISNLRNNLDHSGLVALAGVPVPYMIDDEGLVVPIELGAEQQTVGNVLSADVNSLSYARTPEQILAIVYSSGDPRVPGGFYPLGAHGRIAERYHKYGTGA</sequence>
<comment type="caution">
    <text evidence="2">The sequence shown here is derived from an EMBL/GenBank/DDBJ whole genome shotgun (WGS) entry which is preliminary data.</text>
</comment>
<dbReference type="InterPro" id="IPR052965">
    <property type="entry name" value="Pigment-catalase-like"/>
</dbReference>
<protein>
    <recommendedName>
        <fullName evidence="4">Desiccation-related protein PCC13-62</fullName>
    </recommendedName>
</protein>
<keyword evidence="1" id="KW-0732">Signal</keyword>
<evidence type="ECO:0008006" key="4">
    <source>
        <dbReference type="Google" id="ProtNLM"/>
    </source>
</evidence>